<dbReference type="OrthoDB" id="545125at2"/>
<dbReference type="GO" id="GO:0016491">
    <property type="term" value="F:oxidoreductase activity"/>
    <property type="evidence" value="ECO:0007669"/>
    <property type="project" value="UniProtKB-KW"/>
</dbReference>
<evidence type="ECO:0000259" key="7">
    <source>
        <dbReference type="PROSITE" id="PS51387"/>
    </source>
</evidence>
<evidence type="ECO:0000256" key="1">
    <source>
        <dbReference type="ARBA" id="ARBA00001974"/>
    </source>
</evidence>
<dbReference type="InterPro" id="IPR050416">
    <property type="entry name" value="FAD-linked_Oxidoreductase"/>
</dbReference>
<feature type="domain" description="FAD-binding PCMH-type" evidence="7">
    <location>
        <begin position="78"/>
        <end position="248"/>
    </location>
</feature>
<dbReference type="Gene3D" id="3.30.43.10">
    <property type="entry name" value="Uridine Diphospho-n-acetylenolpyruvylglucosamine Reductase, domain 2"/>
    <property type="match status" value="1"/>
</dbReference>
<keyword evidence="3" id="KW-0285">Flavoprotein</keyword>
<dbReference type="PANTHER" id="PTHR42973">
    <property type="entry name" value="BINDING OXIDOREDUCTASE, PUTATIVE (AFU_ORTHOLOGUE AFUA_1G17690)-RELATED"/>
    <property type="match status" value="1"/>
</dbReference>
<comment type="cofactor">
    <cofactor evidence="1">
        <name>FAD</name>
        <dbReference type="ChEBI" id="CHEBI:57692"/>
    </cofactor>
</comment>
<evidence type="ECO:0000256" key="3">
    <source>
        <dbReference type="ARBA" id="ARBA00022630"/>
    </source>
</evidence>
<evidence type="ECO:0000256" key="6">
    <source>
        <dbReference type="SAM" id="MobiDB-lite"/>
    </source>
</evidence>
<evidence type="ECO:0000313" key="9">
    <source>
        <dbReference type="Proteomes" id="UP000466345"/>
    </source>
</evidence>
<dbReference type="EMBL" id="WEGJ01000023">
    <property type="protein sequence ID" value="MQY14692.1"/>
    <property type="molecule type" value="Genomic_DNA"/>
</dbReference>
<gene>
    <name evidence="8" type="primary">yvdP_2</name>
    <name evidence="8" type="ORF">SRB5_48680</name>
</gene>
<dbReference type="EC" id="1.21.-.-" evidence="8"/>
<proteinExistence type="inferred from homology"/>
<dbReference type="AlphaFoldDB" id="A0A7K0CNT9"/>
<dbReference type="SUPFAM" id="SSF56176">
    <property type="entry name" value="FAD-binding/transporter-associated domain-like"/>
    <property type="match status" value="1"/>
</dbReference>
<evidence type="ECO:0000256" key="4">
    <source>
        <dbReference type="ARBA" id="ARBA00022827"/>
    </source>
</evidence>
<evidence type="ECO:0000256" key="2">
    <source>
        <dbReference type="ARBA" id="ARBA00005466"/>
    </source>
</evidence>
<dbReference type="PROSITE" id="PS51387">
    <property type="entry name" value="FAD_PCMH"/>
    <property type="match status" value="1"/>
</dbReference>
<keyword evidence="9" id="KW-1185">Reference proteome</keyword>
<sequence>MDRRTLLAAAAAIPLAGCSGGDGEPASPKPPRTPARSPSARPSGPPDFKALARGLDGRVILPGDADYGRAARLYNTRFDSLRPAAVAYVKHAGDVAEALAFARTSGVTPAIRSGGHSYAGYSSGDGRLIVDVSGLARIEASGDTATVGAGARLGDVYEALAARGRTIPAGSCPTVGIAGLTLGGGHGVVSRAYGLTCDSLTGATIVTADGRTLDVSADEHDDLFWALRGGGNGNFGVVTELRFRTHPASAIVSCWMTWDWSRADRLLRTWQLWGPRQPDEIWSALHLGGEPGAAPSASVLVFSLGSEAGVHAAVDRLADQAGGPGPASSVNIRSIPYIQAMREAAGCARTGREQCHLGGSLPGQNARGVLGRDTYAARSDFFDRPLDDRAVGALLDRAADRGADRMVQLTALGGAVNEVAADATAFVHRGSGVLAQYIASWEAGRSGAAARRWLAGVHGAMRGAASGAAYQNYTDADLGAGWREAYFGVAAGRLGEVKRKYDPQRLFDYPQAV</sequence>
<keyword evidence="4" id="KW-0274">FAD</keyword>
<dbReference type="Gene3D" id="3.30.465.10">
    <property type="match status" value="1"/>
</dbReference>
<dbReference type="InterPro" id="IPR012951">
    <property type="entry name" value="BBE"/>
</dbReference>
<dbReference type="InterPro" id="IPR006094">
    <property type="entry name" value="Oxid_FAD_bind_N"/>
</dbReference>
<dbReference type="Pfam" id="PF01565">
    <property type="entry name" value="FAD_binding_4"/>
    <property type="match status" value="1"/>
</dbReference>
<accession>A0A7K0CNT9</accession>
<dbReference type="InterPro" id="IPR016167">
    <property type="entry name" value="FAD-bd_PCMH_sub1"/>
</dbReference>
<dbReference type="GO" id="GO:0071949">
    <property type="term" value="F:FAD binding"/>
    <property type="evidence" value="ECO:0007669"/>
    <property type="project" value="InterPro"/>
</dbReference>
<evidence type="ECO:0000256" key="5">
    <source>
        <dbReference type="ARBA" id="ARBA00023002"/>
    </source>
</evidence>
<comment type="caution">
    <text evidence="8">The sequence shown here is derived from an EMBL/GenBank/DDBJ whole genome shotgun (WGS) entry which is preliminary data.</text>
</comment>
<dbReference type="PANTHER" id="PTHR42973:SF39">
    <property type="entry name" value="FAD-BINDING PCMH-TYPE DOMAIN-CONTAINING PROTEIN"/>
    <property type="match status" value="1"/>
</dbReference>
<keyword evidence="5 8" id="KW-0560">Oxidoreductase</keyword>
<organism evidence="8 9">
    <name type="scientific">Streptomyces smaragdinus</name>
    <dbReference type="NCBI Taxonomy" id="2585196"/>
    <lineage>
        <taxon>Bacteria</taxon>
        <taxon>Bacillati</taxon>
        <taxon>Actinomycetota</taxon>
        <taxon>Actinomycetes</taxon>
        <taxon>Kitasatosporales</taxon>
        <taxon>Streptomycetaceae</taxon>
        <taxon>Streptomyces</taxon>
    </lineage>
</organism>
<evidence type="ECO:0000313" key="8">
    <source>
        <dbReference type="EMBL" id="MQY14692.1"/>
    </source>
</evidence>
<dbReference type="Pfam" id="PF08031">
    <property type="entry name" value="BBE"/>
    <property type="match status" value="1"/>
</dbReference>
<dbReference type="InterPro" id="IPR016166">
    <property type="entry name" value="FAD-bd_PCMH"/>
</dbReference>
<dbReference type="InterPro" id="IPR036318">
    <property type="entry name" value="FAD-bd_PCMH-like_sf"/>
</dbReference>
<dbReference type="Proteomes" id="UP000466345">
    <property type="component" value="Unassembled WGS sequence"/>
</dbReference>
<feature type="region of interest" description="Disordered" evidence="6">
    <location>
        <begin position="16"/>
        <end position="46"/>
    </location>
</feature>
<dbReference type="InterPro" id="IPR016169">
    <property type="entry name" value="FAD-bd_PCMH_sub2"/>
</dbReference>
<name>A0A7K0CNT9_9ACTN</name>
<protein>
    <submittedName>
        <fullName evidence="8">Putative FAD-linked oxidoreductase YvdP</fullName>
        <ecNumber evidence="8">1.21.-.-</ecNumber>
    </submittedName>
</protein>
<comment type="similarity">
    <text evidence="2">Belongs to the oxygen-dependent FAD-linked oxidoreductase family.</text>
</comment>
<reference evidence="8 9" key="1">
    <citation type="submission" date="2019-10" db="EMBL/GenBank/DDBJ databases">
        <title>Streptomyces smaragdinus sp. nov. and Streptomyces fabii sp. nov., isolated from the gut of fungus growing-termite Macrotermes natalensis.</title>
        <authorList>
            <person name="Schwitalla J."/>
            <person name="Benndorf R."/>
            <person name="Martin K."/>
            <person name="De Beer W."/>
            <person name="Kaster A.-K."/>
            <person name="Vollmers J."/>
            <person name="Poulsen M."/>
            <person name="Beemelmanns C."/>
        </authorList>
    </citation>
    <scope>NUCLEOTIDE SEQUENCE [LARGE SCALE GENOMIC DNA]</scope>
    <source>
        <strain evidence="8 9">RB5</strain>
    </source>
</reference>
<dbReference type="RefSeq" id="WP_153455533.1">
    <property type="nucleotide sequence ID" value="NZ_WEGJ01000023.1"/>
</dbReference>
<dbReference type="Gene3D" id="3.40.462.20">
    <property type="match status" value="1"/>
</dbReference>